<comment type="caution">
    <text evidence="1">The sequence shown here is derived from an EMBL/GenBank/DDBJ whole genome shotgun (WGS) entry which is preliminary data.</text>
</comment>
<gene>
    <name evidence="1" type="ORF">PACLA_8A064284</name>
</gene>
<protein>
    <submittedName>
        <fullName evidence="1">Uncharacterized protein</fullName>
    </submittedName>
</protein>
<dbReference type="EMBL" id="CACRXK020027370">
    <property type="protein sequence ID" value="CAB4040864.1"/>
    <property type="molecule type" value="Genomic_DNA"/>
</dbReference>
<keyword evidence="2" id="KW-1185">Reference proteome</keyword>
<sequence>LENESTVDYVIRAENAATALRTSEEVIGDTLLIAMVLKGLPSRFETFSAIIVQRDKREMTFGEFQAADYVGTRRAREVVVVTLGRMLCYLSTTKSLEITHNEKTGNYSGAKLVKRSNVERTPKQFTCRCCRVTSHIINDKSKFIAFDGNFDLSFHGIELADSSKANVLTEANLPKMMWTDAVMALAYIRIDALTIGLVTEVVSSPEATNWKRSMDEEVDSLVARMSSVHVLVQHAVQNKMLVHQMDCVKTAYLNEPIDCDIFVQQPNGYENEGENGEKLVCKLKKSSFYYIITDDKPLGIFKSQNPTSTRIDCWKLRLVPYDCEVVYKPGKHTEHPLLLPILPPPTTPPEPISTICAPTSSPKAKAMKLDEVKKTKKETASDFSPLTNVVRRGNVVVVVRESSPDLQHFVFVEKSKRIRKIKCWVLLPGYLK</sequence>
<dbReference type="Pfam" id="PF07727">
    <property type="entry name" value="RVT_2"/>
    <property type="match status" value="1"/>
</dbReference>
<dbReference type="OrthoDB" id="8029976at2759"/>
<name>A0A6S7KDI2_PARCT</name>
<evidence type="ECO:0000313" key="1">
    <source>
        <dbReference type="EMBL" id="CAB4040864.1"/>
    </source>
</evidence>
<proteinExistence type="predicted"/>
<dbReference type="AlphaFoldDB" id="A0A6S7KDI2"/>
<evidence type="ECO:0000313" key="2">
    <source>
        <dbReference type="Proteomes" id="UP001152795"/>
    </source>
</evidence>
<dbReference type="Proteomes" id="UP001152795">
    <property type="component" value="Unassembled WGS sequence"/>
</dbReference>
<dbReference type="InterPro" id="IPR013103">
    <property type="entry name" value="RVT_2"/>
</dbReference>
<organism evidence="1 2">
    <name type="scientific">Paramuricea clavata</name>
    <name type="common">Red gorgonian</name>
    <name type="synonym">Violescent sea-whip</name>
    <dbReference type="NCBI Taxonomy" id="317549"/>
    <lineage>
        <taxon>Eukaryota</taxon>
        <taxon>Metazoa</taxon>
        <taxon>Cnidaria</taxon>
        <taxon>Anthozoa</taxon>
        <taxon>Octocorallia</taxon>
        <taxon>Malacalcyonacea</taxon>
        <taxon>Plexauridae</taxon>
        <taxon>Paramuricea</taxon>
    </lineage>
</organism>
<reference evidence="1" key="1">
    <citation type="submission" date="2020-04" db="EMBL/GenBank/DDBJ databases">
        <authorList>
            <person name="Alioto T."/>
            <person name="Alioto T."/>
            <person name="Gomez Garrido J."/>
        </authorList>
    </citation>
    <scope>NUCLEOTIDE SEQUENCE</scope>
    <source>
        <strain evidence="1">A484AB</strain>
    </source>
</reference>
<feature type="non-terminal residue" evidence="1">
    <location>
        <position position="432"/>
    </location>
</feature>
<accession>A0A6S7KDI2</accession>